<evidence type="ECO:0000259" key="13">
    <source>
        <dbReference type="PROSITE" id="PS51671"/>
    </source>
</evidence>
<dbReference type="InterPro" id="IPR036291">
    <property type="entry name" value="NAD(P)-bd_dom_sf"/>
</dbReference>
<name>A0ABS2NDP4_9BACI</name>
<dbReference type="InterPro" id="IPR006139">
    <property type="entry name" value="D-isomer_2_OHA_DH_cat_dom"/>
</dbReference>
<keyword evidence="7 12" id="KW-0560">Oxidoreductase</keyword>
<dbReference type="InterPro" id="IPR002912">
    <property type="entry name" value="ACT_dom"/>
</dbReference>
<dbReference type="InterPro" id="IPR029752">
    <property type="entry name" value="D-isomer_DH_CS1"/>
</dbReference>
<dbReference type="Pfam" id="PF02826">
    <property type="entry name" value="2-Hacid_dh_C"/>
    <property type="match status" value="1"/>
</dbReference>
<evidence type="ECO:0000256" key="11">
    <source>
        <dbReference type="ARBA" id="ARBA00048731"/>
    </source>
</evidence>
<proteinExistence type="inferred from homology"/>
<dbReference type="PROSITE" id="PS51671">
    <property type="entry name" value="ACT"/>
    <property type="match status" value="1"/>
</dbReference>
<dbReference type="InterPro" id="IPR045865">
    <property type="entry name" value="ACT-like_dom_sf"/>
</dbReference>
<comment type="function">
    <text evidence="1">Catalyzes the reversible oxidation of 3-phospho-D-glycerate to 3-phosphonooxypyruvate, the first step of the phosphorylated L-serine biosynthesis pathway. Also catalyzes the reversible oxidation of 2-hydroxyglutarate to 2-oxoglutarate.</text>
</comment>
<evidence type="ECO:0000313" key="15">
    <source>
        <dbReference type="Proteomes" id="UP001646157"/>
    </source>
</evidence>
<dbReference type="EMBL" id="JAFBDZ010000002">
    <property type="protein sequence ID" value="MBM7585966.1"/>
    <property type="molecule type" value="Genomic_DNA"/>
</dbReference>
<evidence type="ECO:0000256" key="3">
    <source>
        <dbReference type="ARBA" id="ARBA00005854"/>
    </source>
</evidence>
<evidence type="ECO:0000256" key="4">
    <source>
        <dbReference type="ARBA" id="ARBA00013001"/>
    </source>
</evidence>
<evidence type="ECO:0000256" key="9">
    <source>
        <dbReference type="ARBA" id="ARBA00030455"/>
    </source>
</evidence>
<feature type="domain" description="ACT" evidence="13">
    <location>
        <begin position="320"/>
        <end position="392"/>
    </location>
</feature>
<dbReference type="SUPFAM" id="SSF52283">
    <property type="entry name" value="Formate/glycerate dehydrogenase catalytic domain-like"/>
    <property type="match status" value="1"/>
</dbReference>
<gene>
    <name evidence="14" type="ORF">JOC86_002508</name>
</gene>
<dbReference type="InterPro" id="IPR029753">
    <property type="entry name" value="D-isomer_DH_CS"/>
</dbReference>
<keyword evidence="15" id="KW-1185">Reference proteome</keyword>
<accession>A0ABS2NDP4</accession>
<dbReference type="PANTHER" id="PTHR42938:SF47">
    <property type="entry name" value="HYDROXYPYRUVATE REDUCTASE"/>
    <property type="match status" value="1"/>
</dbReference>
<dbReference type="CDD" id="cd12174">
    <property type="entry name" value="PGDH_like_3"/>
    <property type="match status" value="1"/>
</dbReference>
<evidence type="ECO:0000256" key="1">
    <source>
        <dbReference type="ARBA" id="ARBA00003800"/>
    </source>
</evidence>
<comment type="similarity">
    <text evidence="3 12">Belongs to the D-isomer specific 2-hydroxyacid dehydrogenase family.</text>
</comment>
<dbReference type="SUPFAM" id="SSF51735">
    <property type="entry name" value="NAD(P)-binding Rossmann-fold domains"/>
    <property type="match status" value="1"/>
</dbReference>
<dbReference type="CDD" id="cd04901">
    <property type="entry name" value="ACT_3PGDH"/>
    <property type="match status" value="1"/>
</dbReference>
<reference evidence="14 15" key="1">
    <citation type="submission" date="2021-01" db="EMBL/GenBank/DDBJ databases">
        <title>Genomic Encyclopedia of Type Strains, Phase IV (KMG-IV): sequencing the most valuable type-strain genomes for metagenomic binning, comparative biology and taxonomic classification.</title>
        <authorList>
            <person name="Goeker M."/>
        </authorList>
    </citation>
    <scope>NUCLEOTIDE SEQUENCE [LARGE SCALE GENOMIC DNA]</scope>
    <source>
        <strain evidence="14 15">DSM 24834</strain>
    </source>
</reference>
<dbReference type="RefSeq" id="WP_205172917.1">
    <property type="nucleotide sequence ID" value="NZ_JAFBDZ010000002.1"/>
</dbReference>
<dbReference type="PANTHER" id="PTHR42938">
    <property type="entry name" value="FORMATE DEHYDROGENASE 1"/>
    <property type="match status" value="1"/>
</dbReference>
<evidence type="ECO:0000256" key="12">
    <source>
        <dbReference type="RuleBase" id="RU003719"/>
    </source>
</evidence>
<protein>
    <recommendedName>
        <fullName evidence="6">D-3-phosphoglycerate dehydrogenase</fullName>
        <ecNumber evidence="4">1.1.1.399</ecNumber>
        <ecNumber evidence="5">1.1.1.95</ecNumber>
    </recommendedName>
    <alternativeName>
        <fullName evidence="9">2-oxoglutarate reductase</fullName>
    </alternativeName>
</protein>
<evidence type="ECO:0000256" key="5">
    <source>
        <dbReference type="ARBA" id="ARBA00013143"/>
    </source>
</evidence>
<keyword evidence="8" id="KW-0520">NAD</keyword>
<dbReference type="InterPro" id="IPR006140">
    <property type="entry name" value="D-isomer_DH_NAD-bd"/>
</dbReference>
<dbReference type="EC" id="1.1.1.95" evidence="5"/>
<sequence>MYSIQAFNAIADAGLKLIEEDLDFVLNSETQEPDGYIARSFNFHNYAIGEQVKGIARAGAGVNNIPVEHCTERGIVVFNTPGANANAVKELVLTCIMASSRNLFDAVKWTAEIEDRGKEIPELVEKGKKQFVGTEIKGKRLGVIGVGAIGVLVANDALELGMEVVAFDPFISVETAWRLSQNVRRAITLEEIFSTCDYITMHVPLNDKTKGLLNENAFKQMKDGIRILNFSRGELVDEQALKLAIEEGIVENYITDFPNENILGTNKVIGVPHLGASTKESEENCAVMAARQLKHYLKTGNIKHSVNLPDVEIPFSGKRRLAVMHKNIPGMVGRMTGILAKFEMNIADMINRSKDAWAYTIIDIDNEIDETTEQNIKNSVNEIQGTVSVRLL</sequence>
<dbReference type="Proteomes" id="UP001646157">
    <property type="component" value="Unassembled WGS sequence"/>
</dbReference>
<dbReference type="PROSITE" id="PS00671">
    <property type="entry name" value="D_2_HYDROXYACID_DH_3"/>
    <property type="match status" value="1"/>
</dbReference>
<dbReference type="EC" id="1.1.1.399" evidence="4"/>
<dbReference type="SUPFAM" id="SSF55021">
    <property type="entry name" value="ACT-like"/>
    <property type="match status" value="1"/>
</dbReference>
<comment type="catalytic activity">
    <reaction evidence="11">
        <text>(2R)-3-phosphoglycerate + NAD(+) = 3-phosphooxypyruvate + NADH + H(+)</text>
        <dbReference type="Rhea" id="RHEA:12641"/>
        <dbReference type="ChEBI" id="CHEBI:15378"/>
        <dbReference type="ChEBI" id="CHEBI:18110"/>
        <dbReference type="ChEBI" id="CHEBI:57540"/>
        <dbReference type="ChEBI" id="CHEBI:57945"/>
        <dbReference type="ChEBI" id="CHEBI:58272"/>
        <dbReference type="EC" id="1.1.1.95"/>
    </reaction>
</comment>
<evidence type="ECO:0000256" key="7">
    <source>
        <dbReference type="ARBA" id="ARBA00023002"/>
    </source>
</evidence>
<evidence type="ECO:0000256" key="10">
    <source>
        <dbReference type="ARBA" id="ARBA00048126"/>
    </source>
</evidence>
<evidence type="ECO:0000256" key="8">
    <source>
        <dbReference type="ARBA" id="ARBA00023027"/>
    </source>
</evidence>
<dbReference type="GO" id="GO:0004617">
    <property type="term" value="F:phosphoglycerate dehydrogenase activity"/>
    <property type="evidence" value="ECO:0007669"/>
    <property type="project" value="UniProtKB-EC"/>
</dbReference>
<comment type="pathway">
    <text evidence="2">Amino-acid biosynthesis; L-serine biosynthesis; L-serine from 3-phospho-D-glycerate: step 1/3.</text>
</comment>
<evidence type="ECO:0000256" key="6">
    <source>
        <dbReference type="ARBA" id="ARBA00021582"/>
    </source>
</evidence>
<evidence type="ECO:0000313" key="14">
    <source>
        <dbReference type="EMBL" id="MBM7585966.1"/>
    </source>
</evidence>
<dbReference type="Pfam" id="PF00389">
    <property type="entry name" value="2-Hacid_dh"/>
    <property type="match status" value="1"/>
</dbReference>
<comment type="caution">
    <text evidence="14">The sequence shown here is derived from an EMBL/GenBank/DDBJ whole genome shotgun (WGS) entry which is preliminary data.</text>
</comment>
<comment type="catalytic activity">
    <reaction evidence="10">
        <text>(R)-2-hydroxyglutarate + NAD(+) = 2-oxoglutarate + NADH + H(+)</text>
        <dbReference type="Rhea" id="RHEA:49612"/>
        <dbReference type="ChEBI" id="CHEBI:15378"/>
        <dbReference type="ChEBI" id="CHEBI:15801"/>
        <dbReference type="ChEBI" id="CHEBI:16810"/>
        <dbReference type="ChEBI" id="CHEBI:57540"/>
        <dbReference type="ChEBI" id="CHEBI:57945"/>
        <dbReference type="EC" id="1.1.1.399"/>
    </reaction>
</comment>
<dbReference type="Gene3D" id="3.30.70.260">
    <property type="match status" value="1"/>
</dbReference>
<dbReference type="Gene3D" id="3.40.50.720">
    <property type="entry name" value="NAD(P)-binding Rossmann-like Domain"/>
    <property type="match status" value="2"/>
</dbReference>
<evidence type="ECO:0000256" key="2">
    <source>
        <dbReference type="ARBA" id="ARBA00005216"/>
    </source>
</evidence>
<dbReference type="PROSITE" id="PS00065">
    <property type="entry name" value="D_2_HYDROXYACID_DH_1"/>
    <property type="match status" value="1"/>
</dbReference>
<organism evidence="14 15">
    <name type="scientific">Rossellomorea pakistanensis</name>
    <dbReference type="NCBI Taxonomy" id="992288"/>
    <lineage>
        <taxon>Bacteria</taxon>
        <taxon>Bacillati</taxon>
        <taxon>Bacillota</taxon>
        <taxon>Bacilli</taxon>
        <taxon>Bacillales</taxon>
        <taxon>Bacillaceae</taxon>
        <taxon>Rossellomorea</taxon>
    </lineage>
</organism>